<comment type="caution">
    <text evidence="2">The sequence shown here is derived from an EMBL/GenBank/DDBJ whole genome shotgun (WGS) entry which is preliminary data.</text>
</comment>
<feature type="signal peptide" evidence="1">
    <location>
        <begin position="1"/>
        <end position="22"/>
    </location>
</feature>
<dbReference type="Proteomes" id="UP001215280">
    <property type="component" value="Unassembled WGS sequence"/>
</dbReference>
<gene>
    <name evidence="2" type="ORF">DFH07DRAFT_1018316</name>
</gene>
<organism evidence="2 3">
    <name type="scientific">Mycena maculata</name>
    <dbReference type="NCBI Taxonomy" id="230809"/>
    <lineage>
        <taxon>Eukaryota</taxon>
        <taxon>Fungi</taxon>
        <taxon>Dikarya</taxon>
        <taxon>Basidiomycota</taxon>
        <taxon>Agaricomycotina</taxon>
        <taxon>Agaricomycetes</taxon>
        <taxon>Agaricomycetidae</taxon>
        <taxon>Agaricales</taxon>
        <taxon>Marasmiineae</taxon>
        <taxon>Mycenaceae</taxon>
        <taxon>Mycena</taxon>
    </lineage>
</organism>
<name>A0AAD7NK06_9AGAR</name>
<accession>A0AAD7NK06</accession>
<evidence type="ECO:0000256" key="1">
    <source>
        <dbReference type="SAM" id="SignalP"/>
    </source>
</evidence>
<protein>
    <submittedName>
        <fullName evidence="2">Uncharacterized protein</fullName>
    </submittedName>
</protein>
<sequence length="201" mass="21849">MHFTLVKTLTVAILGLLSATRAQESSYPYTSSDLHCPEGSHPGFVHNSYTYLAPLHKFTKITGSFFDIAWYGGCSAAFKIGTDNVPGAIRGGPCDGGVFNETLTMFTAHSDGFESTLHGRPWTFPLPHQPPVHFDGYVETMRFESICGGKVTYIDLISHWCTDNQSGGYNAWYTIHMEVFQALAAGIGAPVLAGDCPRSCS</sequence>
<keyword evidence="1" id="KW-0732">Signal</keyword>
<dbReference type="EMBL" id="JARJLG010000040">
    <property type="protein sequence ID" value="KAJ7763580.1"/>
    <property type="molecule type" value="Genomic_DNA"/>
</dbReference>
<keyword evidence="3" id="KW-1185">Reference proteome</keyword>
<reference evidence="2" key="1">
    <citation type="submission" date="2023-03" db="EMBL/GenBank/DDBJ databases">
        <title>Massive genome expansion in bonnet fungi (Mycena s.s.) driven by repeated elements and novel gene families across ecological guilds.</title>
        <authorList>
            <consortium name="Lawrence Berkeley National Laboratory"/>
            <person name="Harder C.B."/>
            <person name="Miyauchi S."/>
            <person name="Viragh M."/>
            <person name="Kuo A."/>
            <person name="Thoen E."/>
            <person name="Andreopoulos B."/>
            <person name="Lu D."/>
            <person name="Skrede I."/>
            <person name="Drula E."/>
            <person name="Henrissat B."/>
            <person name="Morin E."/>
            <person name="Kohler A."/>
            <person name="Barry K."/>
            <person name="LaButti K."/>
            <person name="Morin E."/>
            <person name="Salamov A."/>
            <person name="Lipzen A."/>
            <person name="Mereny Z."/>
            <person name="Hegedus B."/>
            <person name="Baldrian P."/>
            <person name="Stursova M."/>
            <person name="Weitz H."/>
            <person name="Taylor A."/>
            <person name="Grigoriev I.V."/>
            <person name="Nagy L.G."/>
            <person name="Martin F."/>
            <person name="Kauserud H."/>
        </authorList>
    </citation>
    <scope>NUCLEOTIDE SEQUENCE</scope>
    <source>
        <strain evidence="2">CBHHK188m</strain>
    </source>
</reference>
<evidence type="ECO:0000313" key="2">
    <source>
        <dbReference type="EMBL" id="KAJ7763580.1"/>
    </source>
</evidence>
<feature type="chain" id="PRO_5042102548" evidence="1">
    <location>
        <begin position="23"/>
        <end position="201"/>
    </location>
</feature>
<evidence type="ECO:0000313" key="3">
    <source>
        <dbReference type="Proteomes" id="UP001215280"/>
    </source>
</evidence>
<proteinExistence type="predicted"/>
<dbReference type="AlphaFoldDB" id="A0AAD7NK06"/>